<dbReference type="InterPro" id="IPR015943">
    <property type="entry name" value="WD40/YVTN_repeat-like_dom_sf"/>
</dbReference>
<dbReference type="GO" id="GO:0000389">
    <property type="term" value="P:mRNA 3'-splice site recognition"/>
    <property type="evidence" value="ECO:0007669"/>
    <property type="project" value="EnsemblFungi"/>
</dbReference>
<keyword evidence="5" id="KW-0677">Repeat</keyword>
<dbReference type="InterPro" id="IPR032847">
    <property type="entry name" value="PRPF17"/>
</dbReference>
<evidence type="ECO:0000256" key="2">
    <source>
        <dbReference type="ARBA" id="ARBA00022574"/>
    </source>
</evidence>
<evidence type="ECO:0000313" key="12">
    <source>
        <dbReference type="EMBL" id="KTB13738.1"/>
    </source>
</evidence>
<dbReference type="PANTHER" id="PTHR43979:SF1">
    <property type="entry name" value="PRE-MRNA-PROCESSING FACTOR 17"/>
    <property type="match status" value="1"/>
</dbReference>
<dbReference type="InterPro" id="IPR036322">
    <property type="entry name" value="WD40_repeat_dom_sf"/>
</dbReference>
<dbReference type="InterPro" id="IPR020472">
    <property type="entry name" value="WD40_PAC1"/>
</dbReference>
<comment type="caution">
    <text evidence="11">The sequence shown here is derived from an EMBL/GenBank/DDBJ whole genome shotgun (WGS) entry which is preliminary data.</text>
</comment>
<evidence type="ECO:0000256" key="6">
    <source>
        <dbReference type="ARBA" id="ARBA00023187"/>
    </source>
</evidence>
<accession>A0A0W0CIA3</accession>
<evidence type="ECO:0000256" key="1">
    <source>
        <dbReference type="ARBA" id="ARBA00004123"/>
    </source>
</evidence>
<evidence type="ECO:0000256" key="4">
    <source>
        <dbReference type="ARBA" id="ARBA00022728"/>
    </source>
</evidence>
<keyword evidence="4" id="KW-0747">Spliceosome</keyword>
<feature type="repeat" description="WD" evidence="9">
    <location>
        <begin position="188"/>
        <end position="229"/>
    </location>
</feature>
<keyword evidence="2 9" id="KW-0853">WD repeat</keyword>
<dbReference type="PROSITE" id="PS50294">
    <property type="entry name" value="WD_REPEATS_REGION"/>
    <property type="match status" value="3"/>
</dbReference>
<dbReference type="SUPFAM" id="SSF50978">
    <property type="entry name" value="WD40 repeat-like"/>
    <property type="match status" value="1"/>
</dbReference>
<dbReference type="VEuPathDB" id="FungiDB:B1J91_A02772g"/>
<dbReference type="InterPro" id="IPR001680">
    <property type="entry name" value="WD40_rpt"/>
</dbReference>
<keyword evidence="7" id="KW-0539">Nucleus</keyword>
<dbReference type="GO" id="GO:0071013">
    <property type="term" value="C:catalytic step 2 spliceosome"/>
    <property type="evidence" value="ECO:0007669"/>
    <property type="project" value="InterPro"/>
</dbReference>
<dbReference type="PROSITE" id="PS50082">
    <property type="entry name" value="WD_REPEATS_2"/>
    <property type="match status" value="3"/>
</dbReference>
<evidence type="ECO:0000256" key="8">
    <source>
        <dbReference type="ARBA" id="ARBA00068146"/>
    </source>
</evidence>
<keyword evidence="6" id="KW-0508">mRNA splicing</keyword>
<dbReference type="GO" id="GO:0034399">
    <property type="term" value="C:nuclear periphery"/>
    <property type="evidence" value="ECO:0007669"/>
    <property type="project" value="EnsemblFungi"/>
</dbReference>
<feature type="repeat" description="WD" evidence="9">
    <location>
        <begin position="275"/>
        <end position="307"/>
    </location>
</feature>
<evidence type="ECO:0000313" key="13">
    <source>
        <dbReference type="Proteomes" id="UP000054886"/>
    </source>
</evidence>
<reference evidence="11 13" key="1">
    <citation type="submission" date="2015-10" db="EMBL/GenBank/DDBJ databases">
        <title>Draft genomes sequences of Candida glabrata isolates 1A, 1B, 2A, 2B, 3A and 3B.</title>
        <authorList>
            <person name="Haavelsrud O.E."/>
            <person name="Gaustad P."/>
        </authorList>
    </citation>
    <scope>NUCLEOTIDE SEQUENCE [LARGE SCALE GENOMIC DNA]</scope>
    <source>
        <strain evidence="11">910700640</strain>
    </source>
</reference>
<dbReference type="PANTHER" id="PTHR43979">
    <property type="entry name" value="PRE-MRNA-PROCESSING FACTOR 17"/>
    <property type="match status" value="1"/>
</dbReference>
<dbReference type="GO" id="GO:0045292">
    <property type="term" value="P:mRNA cis splicing, via spliceosome"/>
    <property type="evidence" value="ECO:0007669"/>
    <property type="project" value="EnsemblFungi"/>
</dbReference>
<dbReference type="GO" id="GO:0000974">
    <property type="term" value="C:Prp19 complex"/>
    <property type="evidence" value="ECO:0007669"/>
    <property type="project" value="EnsemblFungi"/>
</dbReference>
<evidence type="ECO:0000256" key="10">
    <source>
        <dbReference type="SAM" id="MobiDB-lite"/>
    </source>
</evidence>
<dbReference type="Proteomes" id="UP000054886">
    <property type="component" value="Unassembled WGS sequence"/>
</dbReference>
<feature type="region of interest" description="Disordered" evidence="10">
    <location>
        <begin position="1"/>
        <end position="20"/>
    </location>
</feature>
<dbReference type="EMBL" id="LLZZ01000177">
    <property type="protein sequence ID" value="KTA95980.1"/>
    <property type="molecule type" value="Genomic_DNA"/>
</dbReference>
<evidence type="ECO:0000256" key="7">
    <source>
        <dbReference type="ARBA" id="ARBA00023242"/>
    </source>
</evidence>
<name>A0A0W0CIA3_CANGB</name>
<keyword evidence="3" id="KW-0507">mRNA processing</keyword>
<dbReference type="AlphaFoldDB" id="A0A0W0CIA3"/>
<dbReference type="PRINTS" id="PR00320">
    <property type="entry name" value="GPROTEINBRPT"/>
</dbReference>
<dbReference type="GO" id="GO:0000348">
    <property type="term" value="P:mRNA branch site recognition"/>
    <property type="evidence" value="ECO:0007669"/>
    <property type="project" value="EnsemblFungi"/>
</dbReference>
<protein>
    <recommendedName>
        <fullName evidence="8">Pre-mRNA-processing factor 17</fullName>
    </recommendedName>
</protein>
<evidence type="ECO:0000256" key="3">
    <source>
        <dbReference type="ARBA" id="ARBA00022664"/>
    </source>
</evidence>
<sequence length="441" mass="50423">MDLLAHYSNSSDELSDQEVVAKPVAEESFDKNGKRKFKFSKAELKRRRKQRKGDGPWGSWDVEVDQKTVQDIDDCGAHDLFDSDHDQETANGPTKLLNEKSTFYGRKERDYQGRSYLHPPADVDVDFKRTQFKCYLPKKVIYRYKGHHNGTTSLRLLPGTGHLILSGGNDNTVKLWDFYHDRKCLRDFVGHSKPIKTLDFTSDSSQFLSGSYDQQVKIWDTETGKVTKRLNTYSTPNSAEFRPTSGNEFVVGLSSSKIKHYDTRVSEKDGLVQVYDHHLSSILAIKYFPDGSKFISSSEDKTLRIWNNQVNIPIKQISDTTQHSMPYIGIHPEHNYFSTQSMDSVIYSYSMKPKYKMHPNKKFKGHNSAGYGIGLTFSPDGRFLCSGDARGQLFLWDWNTNRKLCDLKLPTKSPITQVSWHPKETSKVICSGPDGRIFVLD</sequence>
<proteinExistence type="predicted"/>
<dbReference type="VEuPathDB" id="FungiDB:GVI51_A02563"/>
<dbReference type="GO" id="GO:0000350">
    <property type="term" value="P:generation of catalytic spliceosome for second transesterification step"/>
    <property type="evidence" value="ECO:0007669"/>
    <property type="project" value="EnsemblFungi"/>
</dbReference>
<dbReference type="GO" id="GO:0071014">
    <property type="term" value="C:post-mRNA release spliceosomal complex"/>
    <property type="evidence" value="ECO:0007669"/>
    <property type="project" value="EnsemblFungi"/>
</dbReference>
<evidence type="ECO:0000313" key="11">
    <source>
        <dbReference type="EMBL" id="KTA95980.1"/>
    </source>
</evidence>
<dbReference type="Gene3D" id="2.130.10.10">
    <property type="entry name" value="YVTN repeat-like/Quinoprotein amine dehydrogenase"/>
    <property type="match status" value="1"/>
</dbReference>
<dbReference type="SMART" id="SM00320">
    <property type="entry name" value="WD40"/>
    <property type="match status" value="6"/>
</dbReference>
<feature type="repeat" description="WD" evidence="9">
    <location>
        <begin position="144"/>
        <end position="177"/>
    </location>
</feature>
<dbReference type="FunFam" id="2.130.10.10:FF:000034">
    <property type="entry name" value="Pre-mRNA-processing factor 17, putative"/>
    <property type="match status" value="1"/>
</dbReference>
<dbReference type="EMBL" id="LLZZ01000006">
    <property type="protein sequence ID" value="KTB13738.1"/>
    <property type="molecule type" value="Genomic_DNA"/>
</dbReference>
<organism evidence="11 13">
    <name type="scientific">Candida glabrata</name>
    <name type="common">Yeast</name>
    <name type="synonym">Torulopsis glabrata</name>
    <dbReference type="NCBI Taxonomy" id="5478"/>
    <lineage>
        <taxon>Eukaryota</taxon>
        <taxon>Fungi</taxon>
        <taxon>Dikarya</taxon>
        <taxon>Ascomycota</taxon>
        <taxon>Saccharomycotina</taxon>
        <taxon>Saccharomycetes</taxon>
        <taxon>Saccharomycetales</taxon>
        <taxon>Saccharomycetaceae</taxon>
        <taxon>Nakaseomyces</taxon>
    </lineage>
</organism>
<dbReference type="Pfam" id="PF00400">
    <property type="entry name" value="WD40"/>
    <property type="match status" value="4"/>
</dbReference>
<gene>
    <name evidence="11" type="ORF">AO440_005484</name>
    <name evidence="12" type="ORF">AO440_005698</name>
</gene>
<dbReference type="CDD" id="cd00200">
    <property type="entry name" value="WD40"/>
    <property type="match status" value="1"/>
</dbReference>
<evidence type="ECO:0000256" key="5">
    <source>
        <dbReference type="ARBA" id="ARBA00022737"/>
    </source>
</evidence>
<evidence type="ECO:0000256" key="9">
    <source>
        <dbReference type="PROSITE-ProRule" id="PRU00221"/>
    </source>
</evidence>
<dbReference type="VEuPathDB" id="FungiDB:GWK60_A02607"/>
<comment type="subcellular location">
    <subcellularLocation>
        <location evidence="1">Nucleus</location>
    </subcellularLocation>
</comment>
<dbReference type="GO" id="GO:0000386">
    <property type="term" value="F:second spliceosomal transesterification activity"/>
    <property type="evidence" value="ECO:0007669"/>
    <property type="project" value="EnsemblFungi"/>
</dbReference>
<dbReference type="VEuPathDB" id="FungiDB:CAGL0A02772g"/>
<dbReference type="GO" id="GO:0003729">
    <property type="term" value="F:mRNA binding"/>
    <property type="evidence" value="ECO:0007669"/>
    <property type="project" value="TreeGrafter"/>
</dbReference>